<name>A0AAN9PUG4_CLITE</name>
<dbReference type="Proteomes" id="UP001359559">
    <property type="component" value="Unassembled WGS sequence"/>
</dbReference>
<comment type="caution">
    <text evidence="1">The sequence shown here is derived from an EMBL/GenBank/DDBJ whole genome shotgun (WGS) entry which is preliminary data.</text>
</comment>
<dbReference type="EMBL" id="JAYKXN010000002">
    <property type="protein sequence ID" value="KAK7310354.1"/>
    <property type="molecule type" value="Genomic_DNA"/>
</dbReference>
<sequence length="72" mass="8291">MSLGTQCEVACVFTEEVYGDGDWAYGRFPLEEYIQALDRSKDEIYYSYSLGMRFNKRVTVVLNFQSGTEAKN</sequence>
<protein>
    <submittedName>
        <fullName evidence="1">Uncharacterized protein</fullName>
    </submittedName>
</protein>
<keyword evidence="2" id="KW-1185">Reference proteome</keyword>
<evidence type="ECO:0000313" key="1">
    <source>
        <dbReference type="EMBL" id="KAK7310354.1"/>
    </source>
</evidence>
<organism evidence="1 2">
    <name type="scientific">Clitoria ternatea</name>
    <name type="common">Butterfly pea</name>
    <dbReference type="NCBI Taxonomy" id="43366"/>
    <lineage>
        <taxon>Eukaryota</taxon>
        <taxon>Viridiplantae</taxon>
        <taxon>Streptophyta</taxon>
        <taxon>Embryophyta</taxon>
        <taxon>Tracheophyta</taxon>
        <taxon>Spermatophyta</taxon>
        <taxon>Magnoliopsida</taxon>
        <taxon>eudicotyledons</taxon>
        <taxon>Gunneridae</taxon>
        <taxon>Pentapetalae</taxon>
        <taxon>rosids</taxon>
        <taxon>fabids</taxon>
        <taxon>Fabales</taxon>
        <taxon>Fabaceae</taxon>
        <taxon>Papilionoideae</taxon>
        <taxon>50 kb inversion clade</taxon>
        <taxon>NPAAA clade</taxon>
        <taxon>indigoferoid/millettioid clade</taxon>
        <taxon>Phaseoleae</taxon>
        <taxon>Clitoria</taxon>
    </lineage>
</organism>
<evidence type="ECO:0000313" key="2">
    <source>
        <dbReference type="Proteomes" id="UP001359559"/>
    </source>
</evidence>
<gene>
    <name evidence="1" type="ORF">RJT34_07816</name>
</gene>
<dbReference type="AlphaFoldDB" id="A0AAN9PUG4"/>
<accession>A0AAN9PUG4</accession>
<reference evidence="1 2" key="1">
    <citation type="submission" date="2024-01" db="EMBL/GenBank/DDBJ databases">
        <title>The genomes of 5 underutilized Papilionoideae crops provide insights into root nodulation and disease resistance.</title>
        <authorList>
            <person name="Yuan L."/>
        </authorList>
    </citation>
    <scope>NUCLEOTIDE SEQUENCE [LARGE SCALE GENOMIC DNA]</scope>
    <source>
        <strain evidence="1">LY-2023</strain>
        <tissue evidence="1">Leaf</tissue>
    </source>
</reference>
<proteinExistence type="predicted"/>